<dbReference type="Proteomes" id="UP000611640">
    <property type="component" value="Chromosome"/>
</dbReference>
<dbReference type="Gene3D" id="3.90.950.20">
    <property type="entry name" value="CinA-like"/>
    <property type="match status" value="1"/>
</dbReference>
<dbReference type="EMBL" id="AP023355">
    <property type="protein sequence ID" value="BCJ34897.1"/>
    <property type="molecule type" value="Genomic_DNA"/>
</dbReference>
<proteinExistence type="predicted"/>
<name>A0A7R7HWA8_9ACTN</name>
<evidence type="ECO:0000313" key="3">
    <source>
        <dbReference type="Proteomes" id="UP000611640"/>
    </source>
</evidence>
<dbReference type="RefSeq" id="WP_203961554.1">
    <property type="nucleotide sequence ID" value="NZ_AP023355.1"/>
</dbReference>
<dbReference type="KEGG" id="atl:Athai_24000"/>
<feature type="domain" description="CinA C-terminal" evidence="1">
    <location>
        <begin position="6"/>
        <end position="152"/>
    </location>
</feature>
<sequence>MTAPVEVVAELARRGETLATAESLTAGQLAGTVADVPGASAVLRGGLIVYAVDLKASLAGVSERLLAEHGPVHPEVARQLAAGARERCGATWGLATTGVAGPEPHGGQPAGTVYVGLAGPGVLRAERLTLPGDRAAVRAGTVAAALELLLRSLPAA</sequence>
<dbReference type="InterPro" id="IPR036653">
    <property type="entry name" value="CinA-like_C"/>
</dbReference>
<evidence type="ECO:0000313" key="2">
    <source>
        <dbReference type="EMBL" id="BCJ34897.1"/>
    </source>
</evidence>
<reference evidence="2 3" key="1">
    <citation type="submission" date="2020-08" db="EMBL/GenBank/DDBJ databases">
        <title>Whole genome shotgun sequence of Actinocatenispora thailandica NBRC 105041.</title>
        <authorList>
            <person name="Komaki H."/>
            <person name="Tamura T."/>
        </authorList>
    </citation>
    <scope>NUCLEOTIDE SEQUENCE [LARGE SCALE GENOMIC DNA]</scope>
    <source>
        <strain evidence="2 3">NBRC 105041</strain>
    </source>
</reference>
<dbReference type="Pfam" id="PF02464">
    <property type="entry name" value="CinA"/>
    <property type="match status" value="1"/>
</dbReference>
<dbReference type="AlphaFoldDB" id="A0A7R7HWA8"/>
<dbReference type="NCBIfam" id="TIGR00199">
    <property type="entry name" value="PncC_domain"/>
    <property type="match status" value="1"/>
</dbReference>
<protein>
    <submittedName>
        <fullName evidence="2">Competence protein</fullName>
    </submittedName>
</protein>
<dbReference type="InterPro" id="IPR008136">
    <property type="entry name" value="CinA_C"/>
</dbReference>
<accession>A0A7R7HWA8</accession>
<organism evidence="2 3">
    <name type="scientific">Actinocatenispora thailandica</name>
    <dbReference type="NCBI Taxonomy" id="227318"/>
    <lineage>
        <taxon>Bacteria</taxon>
        <taxon>Bacillati</taxon>
        <taxon>Actinomycetota</taxon>
        <taxon>Actinomycetes</taxon>
        <taxon>Micromonosporales</taxon>
        <taxon>Micromonosporaceae</taxon>
        <taxon>Actinocatenispora</taxon>
    </lineage>
</organism>
<dbReference type="SUPFAM" id="SSF142433">
    <property type="entry name" value="CinA-like"/>
    <property type="match status" value="1"/>
</dbReference>
<evidence type="ECO:0000259" key="1">
    <source>
        <dbReference type="Pfam" id="PF02464"/>
    </source>
</evidence>
<gene>
    <name evidence="2" type="ORF">Athai_24000</name>
</gene>
<keyword evidence="3" id="KW-1185">Reference proteome</keyword>